<evidence type="ECO:0000256" key="5">
    <source>
        <dbReference type="ARBA" id="ARBA00022840"/>
    </source>
</evidence>
<dbReference type="PROSITE" id="PS51217">
    <property type="entry name" value="UVRD_HELICASE_CTER"/>
    <property type="match status" value="1"/>
</dbReference>
<dbReference type="CDD" id="cd17932">
    <property type="entry name" value="DEXQc_UvrD"/>
    <property type="match status" value="1"/>
</dbReference>
<evidence type="ECO:0000256" key="10">
    <source>
        <dbReference type="ARBA" id="ARBA00048988"/>
    </source>
</evidence>
<dbReference type="GO" id="GO:0016787">
    <property type="term" value="F:hydrolase activity"/>
    <property type="evidence" value="ECO:0007669"/>
    <property type="project" value="UniProtKB-UniRule"/>
</dbReference>
<feature type="domain" description="UvrD-like helicase ATP-binding" evidence="12">
    <location>
        <begin position="30"/>
        <end position="338"/>
    </location>
</feature>
<evidence type="ECO:0000256" key="7">
    <source>
        <dbReference type="ARBA" id="ARBA00023235"/>
    </source>
</evidence>
<accession>A0A1G4IKM7</accession>
<organism evidence="14 15">
    <name type="scientific">Trypanosoma equiperdum</name>
    <dbReference type="NCBI Taxonomy" id="5694"/>
    <lineage>
        <taxon>Eukaryota</taxon>
        <taxon>Discoba</taxon>
        <taxon>Euglenozoa</taxon>
        <taxon>Kinetoplastea</taxon>
        <taxon>Metakinetoplastina</taxon>
        <taxon>Trypanosomatida</taxon>
        <taxon>Trypanosomatidae</taxon>
        <taxon>Trypanosoma</taxon>
    </lineage>
</organism>
<comment type="caution">
    <text evidence="14">The sequence shown here is derived from an EMBL/GenBank/DDBJ whole genome shotgun (WGS) entry which is preliminary data.</text>
</comment>
<dbReference type="InterPro" id="IPR000212">
    <property type="entry name" value="DNA_helicase_UvrD/REP"/>
</dbReference>
<keyword evidence="6" id="KW-0238">DNA-binding</keyword>
<dbReference type="InterPro" id="IPR027417">
    <property type="entry name" value="P-loop_NTPase"/>
</dbReference>
<evidence type="ECO:0000256" key="4">
    <source>
        <dbReference type="ARBA" id="ARBA00022806"/>
    </source>
</evidence>
<dbReference type="FunFam" id="1.10.10.160:FF:000032">
    <property type="entry name" value="ATP-dependent DNA helicase, putative"/>
    <property type="match status" value="1"/>
</dbReference>
<dbReference type="GO" id="GO:0003677">
    <property type="term" value="F:DNA binding"/>
    <property type="evidence" value="ECO:0007669"/>
    <property type="project" value="UniProtKB-KW"/>
</dbReference>
<reference evidence="14" key="1">
    <citation type="submission" date="2016-09" db="EMBL/GenBank/DDBJ databases">
        <authorList>
            <person name="Hebert L."/>
            <person name="Moumen B."/>
        </authorList>
    </citation>
    <scope>NUCLEOTIDE SEQUENCE [LARGE SCALE GENOMIC DNA]</scope>
    <source>
        <strain evidence="14">OVI</strain>
    </source>
</reference>
<dbReference type="GO" id="GO:0000725">
    <property type="term" value="P:recombinational repair"/>
    <property type="evidence" value="ECO:0007669"/>
    <property type="project" value="TreeGrafter"/>
</dbReference>
<evidence type="ECO:0000256" key="3">
    <source>
        <dbReference type="ARBA" id="ARBA00022801"/>
    </source>
</evidence>
<keyword evidence="7" id="KW-0413">Isomerase</keyword>
<dbReference type="Pfam" id="PF13361">
    <property type="entry name" value="UvrD_C"/>
    <property type="match status" value="2"/>
</dbReference>
<evidence type="ECO:0000256" key="1">
    <source>
        <dbReference type="ARBA" id="ARBA00009922"/>
    </source>
</evidence>
<dbReference type="Gene3D" id="3.40.50.300">
    <property type="entry name" value="P-loop containing nucleotide triphosphate hydrolases"/>
    <property type="match status" value="3"/>
</dbReference>
<protein>
    <recommendedName>
        <fullName evidence="9">DNA 3'-5' helicase</fullName>
        <ecNumber evidence="9">5.6.2.4</ecNumber>
    </recommendedName>
</protein>
<comment type="catalytic activity">
    <reaction evidence="8">
        <text>Couples ATP hydrolysis with the unwinding of duplex DNA by translocating in the 3'-5' direction.</text>
        <dbReference type="EC" id="5.6.2.4"/>
    </reaction>
</comment>
<evidence type="ECO:0000256" key="9">
    <source>
        <dbReference type="ARBA" id="ARBA00034808"/>
    </source>
</evidence>
<evidence type="ECO:0000313" key="15">
    <source>
        <dbReference type="Proteomes" id="UP000195570"/>
    </source>
</evidence>
<comment type="similarity">
    <text evidence="1">Belongs to the helicase family. UvrD subfamily.</text>
</comment>
<gene>
    <name evidence="14" type="ORF">TEOVI_000463100</name>
</gene>
<evidence type="ECO:0000256" key="6">
    <source>
        <dbReference type="ARBA" id="ARBA00023125"/>
    </source>
</evidence>
<dbReference type="InterPro" id="IPR013986">
    <property type="entry name" value="DExx_box_DNA_helicase_dom_sf"/>
</dbReference>
<dbReference type="PANTHER" id="PTHR11070">
    <property type="entry name" value="UVRD / RECB / PCRA DNA HELICASE FAMILY MEMBER"/>
    <property type="match status" value="1"/>
</dbReference>
<dbReference type="VEuPathDB" id="TriTrypDB:TEOVI_000463100"/>
<proteinExistence type="inferred from homology"/>
<dbReference type="Gene3D" id="1.10.10.160">
    <property type="match status" value="1"/>
</dbReference>
<dbReference type="PROSITE" id="PS51198">
    <property type="entry name" value="UVRD_HELICASE_ATP_BIND"/>
    <property type="match status" value="1"/>
</dbReference>
<evidence type="ECO:0000313" key="14">
    <source>
        <dbReference type="EMBL" id="SCU73131.1"/>
    </source>
</evidence>
<evidence type="ECO:0000256" key="8">
    <source>
        <dbReference type="ARBA" id="ARBA00034617"/>
    </source>
</evidence>
<dbReference type="Pfam" id="PF00580">
    <property type="entry name" value="UvrD-helicase"/>
    <property type="match status" value="1"/>
</dbReference>
<dbReference type="GO" id="GO:0005524">
    <property type="term" value="F:ATP binding"/>
    <property type="evidence" value="ECO:0007669"/>
    <property type="project" value="UniProtKB-UniRule"/>
</dbReference>
<dbReference type="PANTHER" id="PTHR11070:SF2">
    <property type="entry name" value="ATP-DEPENDENT DNA HELICASE SRS2"/>
    <property type="match status" value="1"/>
</dbReference>
<evidence type="ECO:0000259" key="12">
    <source>
        <dbReference type="PROSITE" id="PS51198"/>
    </source>
</evidence>
<comment type="catalytic activity">
    <reaction evidence="10">
        <text>ATP + H2O = ADP + phosphate + H(+)</text>
        <dbReference type="Rhea" id="RHEA:13065"/>
        <dbReference type="ChEBI" id="CHEBI:15377"/>
        <dbReference type="ChEBI" id="CHEBI:15378"/>
        <dbReference type="ChEBI" id="CHEBI:30616"/>
        <dbReference type="ChEBI" id="CHEBI:43474"/>
        <dbReference type="ChEBI" id="CHEBI:456216"/>
        <dbReference type="EC" id="5.6.2.4"/>
    </reaction>
</comment>
<evidence type="ECO:0000259" key="13">
    <source>
        <dbReference type="PROSITE" id="PS51217"/>
    </source>
</evidence>
<feature type="domain" description="UvrD-like helicase C-terminal" evidence="13">
    <location>
        <begin position="333"/>
        <end position="740"/>
    </location>
</feature>
<dbReference type="FunFam" id="3.40.50.300:FF:004046">
    <property type="entry name" value="ATP-dependent DNA helicase, putative"/>
    <property type="match status" value="1"/>
</dbReference>
<dbReference type="EC" id="5.6.2.4" evidence="9"/>
<dbReference type="InterPro" id="IPR014017">
    <property type="entry name" value="DNA_helicase_UvrD-like_C"/>
</dbReference>
<keyword evidence="15" id="KW-1185">Reference proteome</keyword>
<dbReference type="RefSeq" id="XP_067083535.1">
    <property type="nucleotide sequence ID" value="XM_067227434.1"/>
</dbReference>
<keyword evidence="2 11" id="KW-0547">Nucleotide-binding</keyword>
<keyword evidence="3 11" id="KW-0378">Hydrolase</keyword>
<dbReference type="EMBL" id="CZPT02002003">
    <property type="protein sequence ID" value="SCU73131.1"/>
    <property type="molecule type" value="Genomic_DNA"/>
</dbReference>
<feature type="binding site" evidence="11">
    <location>
        <begin position="51"/>
        <end position="58"/>
    </location>
    <ligand>
        <name>ATP</name>
        <dbReference type="ChEBI" id="CHEBI:30616"/>
    </ligand>
</feature>
<dbReference type="GeneID" id="92378571"/>
<dbReference type="Gene3D" id="1.10.486.10">
    <property type="entry name" value="PCRA, domain 4"/>
    <property type="match status" value="1"/>
</dbReference>
<dbReference type="GO" id="GO:0005634">
    <property type="term" value="C:nucleus"/>
    <property type="evidence" value="ECO:0007669"/>
    <property type="project" value="TreeGrafter"/>
</dbReference>
<dbReference type="InterPro" id="IPR014016">
    <property type="entry name" value="UvrD-like_ATP-bd"/>
</dbReference>
<evidence type="ECO:0000256" key="2">
    <source>
        <dbReference type="ARBA" id="ARBA00022741"/>
    </source>
</evidence>
<keyword evidence="5 11" id="KW-0067">ATP-binding</keyword>
<dbReference type="AlphaFoldDB" id="A0A1G4IKM7"/>
<evidence type="ECO:0000256" key="11">
    <source>
        <dbReference type="PROSITE-ProRule" id="PRU00560"/>
    </source>
</evidence>
<dbReference type="FunFam" id="3.40.50.300:FF:002552">
    <property type="entry name" value="ATP-dependent DNA helicase pcrA"/>
    <property type="match status" value="1"/>
</dbReference>
<dbReference type="Proteomes" id="UP000195570">
    <property type="component" value="Unassembled WGS sequence"/>
</dbReference>
<dbReference type="GO" id="GO:0043138">
    <property type="term" value="F:3'-5' DNA helicase activity"/>
    <property type="evidence" value="ECO:0007669"/>
    <property type="project" value="UniProtKB-EC"/>
</dbReference>
<name>A0A1G4IKM7_TRYEQ</name>
<keyword evidence="4 11" id="KW-0347">Helicase</keyword>
<dbReference type="SUPFAM" id="SSF52540">
    <property type="entry name" value="P-loop containing nucleoside triphosphate hydrolases"/>
    <property type="match status" value="1"/>
</dbReference>
<sequence length="845" mass="94074">MEHEQRVSEAGAKLKQPDVWPVEIEQILSALDNSQRVAVCENPSQPLLIIAGAGSGKTLTMASRIAFLILNNVAPQNILGLCFSRQAAETLRGRVASVLPPAMAGLAQKLKLKTFHAFGLECLRRYACIELTTEVYDARRQRDLAFTVVEKHAQYYKGVEAVVTLIDYVNKAKTKKDMRAGTELDPSRQPAYLFRFYESMLHEELNAVDFGDLEQRFLKALRPVRQRNDATSEGNNNSNSSSYSISADASSTLQLSPMAIQLRSQYTHFVVDEFQDLNEVQLECLALLAGDECRVTCVGDPNQCIYAWRGATAESFNLWRSRFPRSVIMKLETNYRSSAEIVCAVNQVTHLEQSSHKGQSGTNITLVKCKYAWEQLKLIPRIIERLRGRDRSLPYGSIAVLCRTHRTVRELVTALENDGIPVTELRRGAPNSVALVRALLSYLRLCIHPHSNVDVECVIRDAPNHFAAPSATKFIFALQAEALTRRLHLTTEQQLEGHYKCSYYTILRELVHNGFATSSDRLRTTKPQQKLLRTIIEVTAAAHEALSRFYCNIEDVVRSVAERAGFDDGSAGGAKIRHKVNNGMAGGGFNGIKRAKRPRCAARVAAHLTDSVDVWEDVMNEGEEIMSSIPQLLLGACEAVQEQIIAEQSAVEADAINGDVLGFSDNRSVVKAEPDERSVGTHPDVPAAQPRYDPYTVLQRVIDEFLQLLPSDDFGPMKGPEALKPEERTVTVTTVHQAKGKEWPAVIIPCCYEGEFPIDTRKAEEKRVFYVAMSRAMESLVFLTAEQGPPTNASGRTADGDHALDSTGTEQQYVQLQMTPYLRPILHQVKVITMSAESEGQQEWV</sequence>